<dbReference type="AlphaFoldDB" id="A0A1Z5KMM3"/>
<feature type="region of interest" description="Disordered" evidence="3">
    <location>
        <begin position="402"/>
        <end position="421"/>
    </location>
</feature>
<dbReference type="InParanoid" id="A0A1Z5KMM3"/>
<comment type="subcellular location">
    <subcellularLocation>
        <location evidence="1">Nucleus</location>
    </subcellularLocation>
</comment>
<name>A0A1Z5KMM3_FISSO</name>
<keyword evidence="2" id="KW-0539">Nucleus</keyword>
<evidence type="ECO:0000313" key="5">
    <source>
        <dbReference type="EMBL" id="GAX27397.1"/>
    </source>
</evidence>
<feature type="compositionally biased region" description="Basic and acidic residues" evidence="3">
    <location>
        <begin position="85"/>
        <end position="99"/>
    </location>
</feature>
<evidence type="ECO:0000256" key="3">
    <source>
        <dbReference type="SAM" id="MobiDB-lite"/>
    </source>
</evidence>
<evidence type="ECO:0000313" key="6">
    <source>
        <dbReference type="Proteomes" id="UP000198406"/>
    </source>
</evidence>
<evidence type="ECO:0000256" key="2">
    <source>
        <dbReference type="ARBA" id="ARBA00023242"/>
    </source>
</evidence>
<dbReference type="CDD" id="cd20404">
    <property type="entry name" value="Tudor_Agenet_AtEML-like"/>
    <property type="match status" value="2"/>
</dbReference>
<feature type="region of interest" description="Disordered" evidence="3">
    <location>
        <begin position="191"/>
        <end position="236"/>
    </location>
</feature>
<keyword evidence="6" id="KW-1185">Reference proteome</keyword>
<dbReference type="Gene3D" id="2.30.30.140">
    <property type="match status" value="3"/>
</dbReference>
<feature type="compositionally biased region" description="Basic residues" evidence="3">
    <location>
        <begin position="200"/>
        <end position="214"/>
    </location>
</feature>
<dbReference type="OrthoDB" id="79171at2759"/>
<protein>
    <recommendedName>
        <fullName evidence="4">Tudor domain-containing protein</fullName>
    </recommendedName>
</protein>
<dbReference type="PANTHER" id="PTHR12663:SF0">
    <property type="entry name" value="PRECOCIOUS DISSOCIATION OF SISTERS 5, ISOFORM A"/>
    <property type="match status" value="1"/>
</dbReference>
<evidence type="ECO:0000259" key="4">
    <source>
        <dbReference type="SMART" id="SM00333"/>
    </source>
</evidence>
<proteinExistence type="predicted"/>
<feature type="domain" description="Tudor" evidence="4">
    <location>
        <begin position="318"/>
        <end position="377"/>
    </location>
</feature>
<dbReference type="GO" id="GO:0007064">
    <property type="term" value="P:mitotic sister chromatid cohesion"/>
    <property type="evidence" value="ECO:0007669"/>
    <property type="project" value="InterPro"/>
</dbReference>
<dbReference type="SMART" id="SM00333">
    <property type="entry name" value="TUDOR"/>
    <property type="match status" value="4"/>
</dbReference>
<sequence length="609" mass="69725">MLEKMVKLGRVGSGARVNIFRSEENLYCPATVLQERPQHMKAFFVQYDDGESEWINLWFHKFDVLADAPSRKKIKSSSSQSKSIGIKEERENALKESQRSHNGIELGESKGLTAVPLKDVQSPVSSKPIEKVPEDEGTDTCLENAHDTDELVDAGKDEATSPYVERKHLKRKRDIDDASLTDDKEVASLQEDKGVENHLARKARRGKKAPRVRSKVSVEASNAVDDGEESSVCKEDSSEESGVVIRDCLISTNTEKKSVIQVDSVSHVVSSDFPEESATKLRAEVERSASRVCGTDVSQDVCLEVDSKKSQKHQEVDREVTVGNRVGIYWEGDKRYYYGKVTRHEKGKKKPFFLEYDDGESEWVDFSKIKFRFEKKKVARRAKVVDESTFFECTSKAQLDQSEIDTSLPQPSARTTRRSLNTTEIDEDAALVSDGVPTTRKKSKLTKENDSGIRDGELAEIKVGTRVAVWWPDDRRYYEGVVSKKQPDASWRPFYLEYDDGEAEWIDFRQHKFKILRVDDEEKDAGHSTGKACSDPSKVWIGTRLSVWWPEEEEYFDCTVTRYRDHKRPFYLEYEDGDREWIDLAEHKFFIIESETSNQRRTGKCDRSR</sequence>
<dbReference type="InterPro" id="IPR039776">
    <property type="entry name" value="Pds5"/>
</dbReference>
<gene>
    <name evidence="5" type="ORF">FisN_23Hh144</name>
</gene>
<dbReference type="Proteomes" id="UP000198406">
    <property type="component" value="Unassembled WGS sequence"/>
</dbReference>
<dbReference type="PANTHER" id="PTHR12663">
    <property type="entry name" value="ANDROGEN INDUCED INHIBITOR OF PROLIFERATION AS3 / PDS5-RELATED"/>
    <property type="match status" value="1"/>
</dbReference>
<feature type="domain" description="Tudor" evidence="4">
    <location>
        <begin position="9"/>
        <end position="66"/>
    </location>
</feature>
<dbReference type="InterPro" id="IPR002999">
    <property type="entry name" value="Tudor"/>
</dbReference>
<dbReference type="GO" id="GO:0006281">
    <property type="term" value="P:DNA repair"/>
    <property type="evidence" value="ECO:0007669"/>
    <property type="project" value="TreeGrafter"/>
</dbReference>
<accession>A0A1Z5KMM3</accession>
<reference evidence="5 6" key="1">
    <citation type="journal article" date="2015" name="Plant Cell">
        <title>Oil accumulation by the oleaginous diatom Fistulifera solaris as revealed by the genome and transcriptome.</title>
        <authorList>
            <person name="Tanaka T."/>
            <person name="Maeda Y."/>
            <person name="Veluchamy A."/>
            <person name="Tanaka M."/>
            <person name="Abida H."/>
            <person name="Marechal E."/>
            <person name="Bowler C."/>
            <person name="Muto M."/>
            <person name="Sunaga Y."/>
            <person name="Tanaka M."/>
            <person name="Yoshino T."/>
            <person name="Taniguchi T."/>
            <person name="Fukuda Y."/>
            <person name="Nemoto M."/>
            <person name="Matsumoto M."/>
            <person name="Wong P.S."/>
            <person name="Aburatani S."/>
            <person name="Fujibuchi W."/>
        </authorList>
    </citation>
    <scope>NUCLEOTIDE SEQUENCE [LARGE SCALE GENOMIC DNA]</scope>
    <source>
        <strain evidence="5 6">JPCC DA0580</strain>
    </source>
</reference>
<feature type="domain" description="Tudor" evidence="4">
    <location>
        <begin position="537"/>
        <end position="596"/>
    </location>
</feature>
<evidence type="ECO:0000256" key="1">
    <source>
        <dbReference type="ARBA" id="ARBA00004123"/>
    </source>
</evidence>
<dbReference type="EMBL" id="BDSP01000257">
    <property type="protein sequence ID" value="GAX27397.1"/>
    <property type="molecule type" value="Genomic_DNA"/>
</dbReference>
<dbReference type="GO" id="GO:0000785">
    <property type="term" value="C:chromatin"/>
    <property type="evidence" value="ECO:0007669"/>
    <property type="project" value="TreeGrafter"/>
</dbReference>
<organism evidence="5 6">
    <name type="scientific">Fistulifera solaris</name>
    <name type="common">Oleaginous diatom</name>
    <dbReference type="NCBI Taxonomy" id="1519565"/>
    <lineage>
        <taxon>Eukaryota</taxon>
        <taxon>Sar</taxon>
        <taxon>Stramenopiles</taxon>
        <taxon>Ochrophyta</taxon>
        <taxon>Bacillariophyta</taxon>
        <taxon>Bacillariophyceae</taxon>
        <taxon>Bacillariophycidae</taxon>
        <taxon>Naviculales</taxon>
        <taxon>Naviculaceae</taxon>
        <taxon>Fistulifera</taxon>
    </lineage>
</organism>
<dbReference type="SUPFAM" id="SSF63748">
    <property type="entry name" value="Tudor/PWWP/MBT"/>
    <property type="match status" value="2"/>
</dbReference>
<comment type="caution">
    <text evidence="5">The sequence shown here is derived from an EMBL/GenBank/DDBJ whole genome shotgun (WGS) entry which is preliminary data.</text>
</comment>
<feature type="region of interest" description="Disordered" evidence="3">
    <location>
        <begin position="70"/>
        <end position="145"/>
    </location>
</feature>
<dbReference type="GO" id="GO:0005634">
    <property type="term" value="C:nucleus"/>
    <property type="evidence" value="ECO:0007669"/>
    <property type="project" value="UniProtKB-SubCell"/>
</dbReference>
<feature type="domain" description="Tudor" evidence="4">
    <location>
        <begin position="459"/>
        <end position="519"/>
    </location>
</feature>